<keyword evidence="7" id="KW-0793">Thylakoid</keyword>
<dbReference type="InterPro" id="IPR005864">
    <property type="entry name" value="ATP_synth_F0_bsu_bac"/>
</dbReference>
<dbReference type="InterPro" id="IPR002146">
    <property type="entry name" value="ATP_synth_b/b'su_bac/chlpt"/>
</dbReference>
<evidence type="ECO:0000256" key="6">
    <source>
        <dbReference type="ARBA" id="ARBA00023065"/>
    </source>
</evidence>
<accession>A0A1X0XZJ7</accession>
<evidence type="ECO:0000256" key="7">
    <source>
        <dbReference type="ARBA" id="ARBA00023078"/>
    </source>
</evidence>
<evidence type="ECO:0000256" key="2">
    <source>
        <dbReference type="ARBA" id="ARBA00022547"/>
    </source>
</evidence>
<comment type="subunit">
    <text evidence="12">F-type ATPases have 2 components, F(1) - the catalytic core - and F(0) - the membrane proton channel. F(1) has five subunits: alpha(3), beta(3), gamma(1), delta(1), epsilon(1). F(0) has four main subunits: a(1), b(2) and c(10-14). The alpha and beta chains form an alternating ring which encloses part of the gamma chain. F(1) is attached to F(0) by a central stalk formed by the gamma and epsilon chains, while a peripheral stalk is formed by the delta and b chains.</text>
</comment>
<evidence type="ECO:0000256" key="10">
    <source>
        <dbReference type="ARBA" id="ARBA00025198"/>
    </source>
</evidence>
<dbReference type="NCBIfam" id="TIGR01144">
    <property type="entry name" value="ATP_synt_b"/>
    <property type="match status" value="1"/>
</dbReference>
<keyword evidence="17" id="KW-0732">Signal</keyword>
<keyword evidence="3 14" id="KW-0812">Transmembrane</keyword>
<keyword evidence="16" id="KW-0175">Coiled coil</keyword>
<comment type="function">
    <text evidence="10 14">F(1)F(0) ATP synthase produces ATP from ADP in the presence of a proton or sodium gradient. F-type ATPases consist of two structural domains, F(1) containing the extramembraneous catalytic core and F(0) containing the membrane proton channel, linked together by a central stalk and a peripheral stalk. During catalysis, ATP synthesis in the catalytic domain of F(1) is coupled via a rotary mechanism of the central stalk subunits to proton translocation.</text>
</comment>
<evidence type="ECO:0000256" key="12">
    <source>
        <dbReference type="ARBA" id="ARBA00026054"/>
    </source>
</evidence>
<dbReference type="GO" id="GO:0045259">
    <property type="term" value="C:proton-transporting ATP synthase complex"/>
    <property type="evidence" value="ECO:0007669"/>
    <property type="project" value="UniProtKB-KW"/>
</dbReference>
<keyword evidence="2 14" id="KW-0138">CF(0)</keyword>
<keyword evidence="1 14" id="KW-0813">Transport</keyword>
<dbReference type="GO" id="GO:0046933">
    <property type="term" value="F:proton-transporting ATP synthase activity, rotational mechanism"/>
    <property type="evidence" value="ECO:0007669"/>
    <property type="project" value="UniProtKB-UniRule"/>
</dbReference>
<evidence type="ECO:0000256" key="13">
    <source>
        <dbReference type="ARBA" id="ARBA00037847"/>
    </source>
</evidence>
<comment type="subunit">
    <text evidence="14">F-type ATPases have 2 components, F(1) - the catalytic core - and F(0) - the membrane proton channel. F(1) has five subunits: alpha(3), beta(3), gamma(1), delta(1), epsilon(1). F(0) has three main subunits: a(1), b(2) and c(10-14). The alpha and beta chains form an alternating ring which encloses part of the gamma chain. F(1) is attached to F(0) by a central stalk formed by the gamma and epsilon chains, while a peripheral stalk is formed by the delta and b chains.</text>
</comment>
<sequence length="195" mass="22042">MSNTKSNLFKTLIVFAIVLAAGTVFASGGEHQADGGVLLKDFLWRCLNFAVTLGLLAYFVTKPLRNGLAGRRQGIADSLAAAEKMKAEAEAKFAEYDRKLSRAAEEIEEIYQQIRHEGEREKERILDEARQMAVKIKSEAEKSATLEVARARRELREEASRLAVEIAEEMLRKKFTKKDQTRLVDEYIQKVGELH</sequence>
<dbReference type="PANTHER" id="PTHR34264:SF3">
    <property type="entry name" value="ATP SYNTHASE SUBUNIT B, CHLOROPLASTIC"/>
    <property type="match status" value="1"/>
</dbReference>
<evidence type="ECO:0000256" key="17">
    <source>
        <dbReference type="SAM" id="SignalP"/>
    </source>
</evidence>
<evidence type="ECO:0000256" key="11">
    <source>
        <dbReference type="ARBA" id="ARBA00025614"/>
    </source>
</evidence>
<dbReference type="OrthoDB" id="5471016at2"/>
<dbReference type="RefSeq" id="WP_085011131.1">
    <property type="nucleotide sequence ID" value="NZ_NAAD01000016.1"/>
</dbReference>
<comment type="similarity">
    <text evidence="14 15">Belongs to the ATPase B chain family.</text>
</comment>
<dbReference type="EMBL" id="NAAD01000016">
    <property type="protein sequence ID" value="ORJ58262.1"/>
    <property type="molecule type" value="Genomic_DNA"/>
</dbReference>
<evidence type="ECO:0000256" key="3">
    <source>
        <dbReference type="ARBA" id="ARBA00022692"/>
    </source>
</evidence>
<keyword evidence="9 14" id="KW-0066">ATP synthesis</keyword>
<dbReference type="Proteomes" id="UP000193136">
    <property type="component" value="Unassembled WGS sequence"/>
</dbReference>
<dbReference type="GO" id="GO:0005886">
    <property type="term" value="C:plasma membrane"/>
    <property type="evidence" value="ECO:0007669"/>
    <property type="project" value="UniProtKB-SubCell"/>
</dbReference>
<feature type="signal peptide" evidence="17">
    <location>
        <begin position="1"/>
        <end position="26"/>
    </location>
</feature>
<dbReference type="Pfam" id="PF00430">
    <property type="entry name" value="ATP-synt_B"/>
    <property type="match status" value="1"/>
</dbReference>
<evidence type="ECO:0000256" key="15">
    <source>
        <dbReference type="RuleBase" id="RU003848"/>
    </source>
</evidence>
<comment type="subcellular location">
    <subcellularLocation>
        <location evidence="14">Cell membrane</location>
        <topology evidence="14">Single-pass membrane protein</topology>
    </subcellularLocation>
    <subcellularLocation>
        <location evidence="13">Endomembrane system</location>
        <topology evidence="13">Single-pass membrane protein</topology>
    </subcellularLocation>
</comment>
<name>A0A1X0XZJ7_9BACT</name>
<dbReference type="CDD" id="cd06503">
    <property type="entry name" value="ATP-synt_Fo_b"/>
    <property type="match status" value="1"/>
</dbReference>
<proteinExistence type="inferred from homology"/>
<evidence type="ECO:0000256" key="8">
    <source>
        <dbReference type="ARBA" id="ARBA00023136"/>
    </source>
</evidence>
<dbReference type="AlphaFoldDB" id="A0A1X0XZJ7"/>
<dbReference type="GO" id="GO:0012505">
    <property type="term" value="C:endomembrane system"/>
    <property type="evidence" value="ECO:0007669"/>
    <property type="project" value="UniProtKB-SubCell"/>
</dbReference>
<keyword evidence="6 14" id="KW-0406">Ion transport</keyword>
<feature type="transmembrane region" description="Helical" evidence="14">
    <location>
        <begin position="42"/>
        <end position="61"/>
    </location>
</feature>
<comment type="caution">
    <text evidence="18">The sequence shown here is derived from an EMBL/GenBank/DDBJ whole genome shotgun (WGS) entry which is preliminary data.</text>
</comment>
<dbReference type="STRING" id="1969733.B5V00_12440"/>
<evidence type="ECO:0000256" key="9">
    <source>
        <dbReference type="ARBA" id="ARBA00023310"/>
    </source>
</evidence>
<keyword evidence="5 14" id="KW-1133">Transmembrane helix</keyword>
<evidence type="ECO:0000313" key="18">
    <source>
        <dbReference type="EMBL" id="ORJ58262.1"/>
    </source>
</evidence>
<evidence type="ECO:0000313" key="19">
    <source>
        <dbReference type="Proteomes" id="UP000193136"/>
    </source>
</evidence>
<keyword evidence="19" id="KW-1185">Reference proteome</keyword>
<keyword evidence="8 14" id="KW-0472">Membrane</keyword>
<evidence type="ECO:0000256" key="16">
    <source>
        <dbReference type="SAM" id="Coils"/>
    </source>
</evidence>
<reference evidence="18 19" key="1">
    <citation type="submission" date="2017-03" db="EMBL/GenBank/DDBJ databases">
        <title>Genome sequence of Geothermobacter sp. EPR-M, Deep-Sea Iron Reducer.</title>
        <authorList>
            <person name="Tully B."/>
            <person name="Savalia P."/>
            <person name="Abuyen K."/>
            <person name="Baughan C."/>
            <person name="Romero E."/>
            <person name="Ronkowski C."/>
            <person name="Torres B."/>
            <person name="Tremblay J."/>
            <person name="Trujillo A."/>
            <person name="Tyler M."/>
            <person name="Perez-Rodriguez I."/>
            <person name="Amend J."/>
        </authorList>
    </citation>
    <scope>NUCLEOTIDE SEQUENCE [LARGE SCALE GENOMIC DNA]</scope>
    <source>
        <strain evidence="18 19">EPR-M</strain>
    </source>
</reference>
<protein>
    <recommendedName>
        <fullName evidence="14">ATP synthase subunit b</fullName>
    </recommendedName>
    <alternativeName>
        <fullName evidence="14">ATP synthase F(0) sector subunit b</fullName>
    </alternativeName>
    <alternativeName>
        <fullName evidence="14">ATPase subunit I</fullName>
    </alternativeName>
    <alternativeName>
        <fullName evidence="14">F-type ATPase subunit b</fullName>
        <shortName evidence="14">F-ATPase subunit b</shortName>
    </alternativeName>
</protein>
<dbReference type="PANTHER" id="PTHR34264">
    <property type="entry name" value="ATP SYNTHASE SUBUNIT B, CHLOROPLASTIC"/>
    <property type="match status" value="1"/>
</dbReference>
<evidence type="ECO:0000256" key="14">
    <source>
        <dbReference type="HAMAP-Rule" id="MF_01398"/>
    </source>
</evidence>
<evidence type="ECO:0000256" key="4">
    <source>
        <dbReference type="ARBA" id="ARBA00022781"/>
    </source>
</evidence>
<dbReference type="HAMAP" id="MF_01398">
    <property type="entry name" value="ATP_synth_b_bprime"/>
    <property type="match status" value="1"/>
</dbReference>
<keyword evidence="14" id="KW-1003">Cell membrane</keyword>
<keyword evidence="4 14" id="KW-0375">Hydrogen ion transport</keyword>
<organism evidence="18 19">
    <name type="scientific">Geothermobacter hydrogeniphilus</name>
    <dbReference type="NCBI Taxonomy" id="1969733"/>
    <lineage>
        <taxon>Bacteria</taxon>
        <taxon>Pseudomonadati</taxon>
        <taxon>Thermodesulfobacteriota</taxon>
        <taxon>Desulfuromonadia</taxon>
        <taxon>Desulfuromonadales</taxon>
        <taxon>Geothermobacteraceae</taxon>
        <taxon>Geothermobacter</taxon>
    </lineage>
</organism>
<feature type="coiled-coil region" evidence="16">
    <location>
        <begin position="79"/>
        <end position="124"/>
    </location>
</feature>
<gene>
    <name evidence="14" type="primary">atpF</name>
    <name evidence="18" type="ORF">B5V00_12440</name>
</gene>
<feature type="chain" id="PRO_5013185275" description="ATP synthase subunit b" evidence="17">
    <location>
        <begin position="27"/>
        <end position="195"/>
    </location>
</feature>
<comment type="function">
    <text evidence="11">Component of the F(0) channel, it forms part of the peripheral stalk, linking F(1) to F(0). The b'-subunit is a diverged and duplicated form of b found in plants and photosynthetic bacteria.</text>
</comment>
<evidence type="ECO:0000256" key="1">
    <source>
        <dbReference type="ARBA" id="ARBA00022448"/>
    </source>
</evidence>
<evidence type="ECO:0000256" key="5">
    <source>
        <dbReference type="ARBA" id="ARBA00022989"/>
    </source>
</evidence>